<sequence>MKISVVYIGTLLIRIVVSIEASRSYRDEQEKLDKEYVKRSSQPCDSNAVLLNLVAGLNDQSSKGIDDLLSIIRPSVMDKMKTVHLDVIGYEDYSHLSKERSDSLEIRYVFAGAINKCAKFKEFAEHLPDSIKQIMHADVTCGCQYIQS</sequence>
<dbReference type="EMBL" id="JBGFUD010003886">
    <property type="protein sequence ID" value="MFH4979134.1"/>
    <property type="molecule type" value="Genomic_DNA"/>
</dbReference>
<evidence type="ECO:0000313" key="3">
    <source>
        <dbReference type="Proteomes" id="UP001608902"/>
    </source>
</evidence>
<evidence type="ECO:0008006" key="4">
    <source>
        <dbReference type="Google" id="ProtNLM"/>
    </source>
</evidence>
<dbReference type="AlphaFoldDB" id="A0ABD6ELV6"/>
<evidence type="ECO:0000256" key="1">
    <source>
        <dbReference type="SAM" id="SignalP"/>
    </source>
</evidence>
<feature type="signal peptide" evidence="1">
    <location>
        <begin position="1"/>
        <end position="21"/>
    </location>
</feature>
<organism evidence="2 3">
    <name type="scientific">Gnathostoma spinigerum</name>
    <dbReference type="NCBI Taxonomy" id="75299"/>
    <lineage>
        <taxon>Eukaryota</taxon>
        <taxon>Metazoa</taxon>
        <taxon>Ecdysozoa</taxon>
        <taxon>Nematoda</taxon>
        <taxon>Chromadorea</taxon>
        <taxon>Rhabditida</taxon>
        <taxon>Spirurina</taxon>
        <taxon>Gnathostomatomorpha</taxon>
        <taxon>Gnathostomatoidea</taxon>
        <taxon>Gnathostomatidae</taxon>
        <taxon>Gnathostoma</taxon>
    </lineage>
</organism>
<protein>
    <recommendedName>
        <fullName evidence="4">Secreted protein</fullName>
    </recommendedName>
</protein>
<feature type="chain" id="PRO_5044752953" description="Secreted protein" evidence="1">
    <location>
        <begin position="22"/>
        <end position="148"/>
    </location>
</feature>
<comment type="caution">
    <text evidence="2">The sequence shown here is derived from an EMBL/GenBank/DDBJ whole genome shotgun (WGS) entry which is preliminary data.</text>
</comment>
<accession>A0ABD6ELV6</accession>
<keyword evidence="3" id="KW-1185">Reference proteome</keyword>
<evidence type="ECO:0000313" key="2">
    <source>
        <dbReference type="EMBL" id="MFH4979134.1"/>
    </source>
</evidence>
<gene>
    <name evidence="2" type="ORF">AB6A40_005843</name>
</gene>
<proteinExistence type="predicted"/>
<reference evidence="2 3" key="1">
    <citation type="submission" date="2024-08" db="EMBL/GenBank/DDBJ databases">
        <title>Gnathostoma spinigerum genome.</title>
        <authorList>
            <person name="Gonzalez-Bertolin B."/>
            <person name="Monzon S."/>
            <person name="Zaballos A."/>
            <person name="Jimenez P."/>
            <person name="Dekumyoy P."/>
            <person name="Varona S."/>
            <person name="Cuesta I."/>
            <person name="Sumanam S."/>
            <person name="Adisakwattana P."/>
            <person name="Gasser R.B."/>
            <person name="Hernandez-Gonzalez A."/>
            <person name="Young N.D."/>
            <person name="Perteguer M.J."/>
        </authorList>
    </citation>
    <scope>NUCLEOTIDE SEQUENCE [LARGE SCALE GENOMIC DNA]</scope>
    <source>
        <strain evidence="2">AL3</strain>
        <tissue evidence="2">Liver</tissue>
    </source>
</reference>
<name>A0ABD6ELV6_9BILA</name>
<dbReference type="Proteomes" id="UP001608902">
    <property type="component" value="Unassembled WGS sequence"/>
</dbReference>
<keyword evidence="1" id="KW-0732">Signal</keyword>